<feature type="compositionally biased region" description="Low complexity" evidence="1">
    <location>
        <begin position="38"/>
        <end position="47"/>
    </location>
</feature>
<dbReference type="InterPro" id="IPR022124">
    <property type="entry name" value="DUF3659"/>
</dbReference>
<keyword evidence="3" id="KW-1185">Reference proteome</keyword>
<dbReference type="EMBL" id="JAKNSF020000001">
    <property type="protein sequence ID" value="KAK7742946.1"/>
    <property type="molecule type" value="Genomic_DNA"/>
</dbReference>
<evidence type="ECO:0000256" key="1">
    <source>
        <dbReference type="SAM" id="MobiDB-lite"/>
    </source>
</evidence>
<sequence length="373" mass="39277">MGHRSMSTEKVSHQGSLRGSYEIPMDQSTSSDGGAGAGHKPAAPKAGSNVSNGADDSPRRSAHRQGNSQSGVHNDGGPEVEELSDDSPEPQRSQSPGGLRKKTPKDSPAYVAPIGDIPRVIPIDPLESNPHPTPPPDGQSSDPPKKLPIYQIPKDHLVGKTIDEFGDILDNEGAVLGRVEGDLPSMVGRTISNARGDVLGDEGELLGYVAEVETGEGQQQESKQQPPTWDLAEVMKAMAAAGQGPGGLRVDPFGNILDAEGNVVGSFHDNKTGFGKKSGEGGQGESSKARSRPSSSARKPKTAGSGDEAQSSSESRPRENAQSHRKEPEERKPSPSDIFLDVKSTTEGIQLTIRIPTVFNNNGQPAQPKVVFS</sequence>
<protein>
    <recommendedName>
        <fullName evidence="4">Lea domain protein</fullName>
    </recommendedName>
</protein>
<feature type="compositionally biased region" description="Basic and acidic residues" evidence="1">
    <location>
        <begin position="315"/>
        <end position="334"/>
    </location>
</feature>
<evidence type="ECO:0000313" key="3">
    <source>
        <dbReference type="Proteomes" id="UP001430848"/>
    </source>
</evidence>
<feature type="region of interest" description="Disordered" evidence="1">
    <location>
        <begin position="1"/>
        <end position="149"/>
    </location>
</feature>
<evidence type="ECO:0000313" key="2">
    <source>
        <dbReference type="EMBL" id="KAK7742946.1"/>
    </source>
</evidence>
<dbReference type="Pfam" id="PF12396">
    <property type="entry name" value="DUF3659"/>
    <property type="match status" value="1"/>
</dbReference>
<evidence type="ECO:0008006" key="4">
    <source>
        <dbReference type="Google" id="ProtNLM"/>
    </source>
</evidence>
<dbReference type="Proteomes" id="UP001430848">
    <property type="component" value="Unassembled WGS sequence"/>
</dbReference>
<name>A0ABR1PQY8_DIAER</name>
<reference evidence="2 3" key="1">
    <citation type="submission" date="2024-02" db="EMBL/GenBank/DDBJ databases">
        <title>De novo assembly and annotation of 12 fungi associated with fruit tree decline syndrome in Ontario, Canada.</title>
        <authorList>
            <person name="Sulman M."/>
            <person name="Ellouze W."/>
            <person name="Ilyukhin E."/>
        </authorList>
    </citation>
    <scope>NUCLEOTIDE SEQUENCE [LARGE SCALE GENOMIC DNA]</scope>
    <source>
        <strain evidence="2 3">M169</strain>
    </source>
</reference>
<gene>
    <name evidence="2" type="ORF">SLS63_000514</name>
</gene>
<feature type="compositionally biased region" description="Acidic residues" evidence="1">
    <location>
        <begin position="78"/>
        <end position="88"/>
    </location>
</feature>
<feature type="region of interest" description="Disordered" evidence="1">
    <location>
        <begin position="268"/>
        <end position="343"/>
    </location>
</feature>
<feature type="compositionally biased region" description="Basic and acidic residues" evidence="1">
    <location>
        <begin position="1"/>
        <end position="12"/>
    </location>
</feature>
<proteinExistence type="predicted"/>
<accession>A0ABR1PQY8</accession>
<comment type="caution">
    <text evidence="2">The sequence shown here is derived from an EMBL/GenBank/DDBJ whole genome shotgun (WGS) entry which is preliminary data.</text>
</comment>
<organism evidence="2 3">
    <name type="scientific">Diaporthe eres</name>
    <name type="common">Phomopsis oblonga</name>
    <dbReference type="NCBI Taxonomy" id="83184"/>
    <lineage>
        <taxon>Eukaryota</taxon>
        <taxon>Fungi</taxon>
        <taxon>Dikarya</taxon>
        <taxon>Ascomycota</taxon>
        <taxon>Pezizomycotina</taxon>
        <taxon>Sordariomycetes</taxon>
        <taxon>Sordariomycetidae</taxon>
        <taxon>Diaporthales</taxon>
        <taxon>Diaporthaceae</taxon>
        <taxon>Diaporthe</taxon>
        <taxon>Diaporthe eres species complex</taxon>
    </lineage>
</organism>